<dbReference type="PATRIC" id="fig|199.248.peg.14"/>
<evidence type="ECO:0000256" key="5">
    <source>
        <dbReference type="NCBIfam" id="TIGR00112"/>
    </source>
</evidence>
<evidence type="ECO:0000256" key="8">
    <source>
        <dbReference type="SAM" id="MobiDB-lite"/>
    </source>
</evidence>
<dbReference type="AlphaFoldDB" id="A0A0M4TKL4"/>
<dbReference type="EMBL" id="CP012541">
    <property type="protein sequence ID" value="ALF46744.1"/>
    <property type="molecule type" value="Genomic_DNA"/>
</dbReference>
<dbReference type="SUPFAM" id="SSF51735">
    <property type="entry name" value="NAD(P)-binding Rossmann-fold domains"/>
    <property type="match status" value="1"/>
</dbReference>
<gene>
    <name evidence="4 11" type="primary">proC</name>
    <name evidence="11" type="ORF">CCON33237_0012</name>
</gene>
<dbReference type="HAMAP" id="MF_01925">
    <property type="entry name" value="P5C_reductase"/>
    <property type="match status" value="1"/>
</dbReference>
<dbReference type="InterPro" id="IPR053790">
    <property type="entry name" value="P5CR-like_CS"/>
</dbReference>
<comment type="subcellular location">
    <subcellularLocation>
        <location evidence="4">Cytoplasm</location>
    </subcellularLocation>
</comment>
<dbReference type="KEGG" id="ccoc:CCON33237_0012"/>
<dbReference type="Pfam" id="PF03807">
    <property type="entry name" value="F420_oxidored"/>
    <property type="match status" value="1"/>
</dbReference>
<dbReference type="PROSITE" id="PS00521">
    <property type="entry name" value="P5CR"/>
    <property type="match status" value="1"/>
</dbReference>
<protein>
    <recommendedName>
        <fullName evidence="4 5">Pyrroline-5-carboxylate reductase</fullName>
        <shortName evidence="4">P5C reductase</shortName>
        <shortName evidence="4">P5CR</shortName>
        <ecNumber evidence="4 5">1.5.1.2</ecNumber>
    </recommendedName>
    <alternativeName>
        <fullName evidence="4">PCA reductase</fullName>
    </alternativeName>
</protein>
<dbReference type="GO" id="GO:0004735">
    <property type="term" value="F:pyrroline-5-carboxylate reductase activity"/>
    <property type="evidence" value="ECO:0007669"/>
    <property type="project" value="UniProtKB-UniRule"/>
</dbReference>
<dbReference type="PANTHER" id="PTHR11645">
    <property type="entry name" value="PYRROLINE-5-CARBOXYLATE REDUCTASE"/>
    <property type="match status" value="1"/>
</dbReference>
<dbReference type="GeneID" id="28661676"/>
<dbReference type="InterPro" id="IPR000304">
    <property type="entry name" value="Pyrroline-COOH_reductase"/>
</dbReference>
<name>A0A0M4TKL4_9BACT</name>
<evidence type="ECO:0000313" key="11">
    <source>
        <dbReference type="EMBL" id="ALF46744.1"/>
    </source>
</evidence>
<dbReference type="UniPathway" id="UPA00098">
    <property type="reaction ID" value="UER00361"/>
</dbReference>
<dbReference type="InterPro" id="IPR036291">
    <property type="entry name" value="NAD(P)-bd_dom_sf"/>
</dbReference>
<dbReference type="InterPro" id="IPR029036">
    <property type="entry name" value="P5CR_dimer"/>
</dbReference>
<dbReference type="GO" id="GO:0055129">
    <property type="term" value="P:L-proline biosynthetic process"/>
    <property type="evidence" value="ECO:0007669"/>
    <property type="project" value="UniProtKB-UniRule"/>
</dbReference>
<reference evidence="12" key="1">
    <citation type="submission" date="2015-08" db="EMBL/GenBank/DDBJ databases">
        <title>Comparative genomics of the Campylobacter concisus group.</title>
        <authorList>
            <person name="Miller W.G."/>
            <person name="Yee E."/>
            <person name="Chapman M.H."/>
            <person name="Huynh S."/>
            <person name="Bono J.L."/>
            <person name="On S.L.W."/>
            <person name="St Leger J."/>
            <person name="Foster G."/>
            <person name="Parker C.T."/>
        </authorList>
    </citation>
    <scope>NUCLEOTIDE SEQUENCE [LARGE SCALE GENOMIC DNA]</scope>
    <source>
        <strain evidence="12">ATCC 33237</strain>
    </source>
</reference>
<evidence type="ECO:0000313" key="12">
    <source>
        <dbReference type="Proteomes" id="UP000066049"/>
    </source>
</evidence>
<keyword evidence="4 7" id="KW-0641">Proline biosynthesis</keyword>
<feature type="binding site" evidence="6">
    <location>
        <begin position="9"/>
        <end position="14"/>
    </location>
    <ligand>
        <name>NADP(+)</name>
        <dbReference type="ChEBI" id="CHEBI:58349"/>
    </ligand>
</feature>
<evidence type="ECO:0000256" key="7">
    <source>
        <dbReference type="RuleBase" id="RU003903"/>
    </source>
</evidence>
<evidence type="ECO:0000256" key="1">
    <source>
        <dbReference type="ARBA" id="ARBA00005525"/>
    </source>
</evidence>
<sequence length="304" mass="32034">MKNPKIGFIGGGNMGGAMIEALWRAQSDEVDAGRSFAEEERKFDGGSEAQRAENLAQTGKTSSQRECEKKTKFEIIACTRSKNEALRQRFSVKIAASETDLAREADAVVLATKPASYEAILRLIAPDLAGKILLLLAPNFDIKRARQIVGEGVYIARAMPNIAACIGASATALCFDAGFSDEARKTVREIIAKIGKIYEIDEAWFAAFTGIAGSLPAYACAFIEAAADAGVRGGLPRQLCYDAVAAAVEGTARLIQSGKHPAALKDEVCSPAGTTIEGLVALEKGGFRGALMDAVAACIAKARG</sequence>
<dbReference type="Gene3D" id="3.40.50.720">
    <property type="entry name" value="NAD(P)-binding Rossmann-like Domain"/>
    <property type="match status" value="1"/>
</dbReference>
<evidence type="ECO:0000259" key="10">
    <source>
        <dbReference type="Pfam" id="PF14748"/>
    </source>
</evidence>
<dbReference type="InterPro" id="IPR028939">
    <property type="entry name" value="P5C_Rdtase_cat_N"/>
</dbReference>
<evidence type="ECO:0000256" key="4">
    <source>
        <dbReference type="HAMAP-Rule" id="MF_01925"/>
    </source>
</evidence>
<evidence type="ECO:0000256" key="2">
    <source>
        <dbReference type="ARBA" id="ARBA00022857"/>
    </source>
</evidence>
<keyword evidence="2 4" id="KW-0521">NADP</keyword>
<dbReference type="RefSeq" id="WP_054195862.1">
    <property type="nucleotide sequence ID" value="NZ_CP012541.1"/>
</dbReference>
<dbReference type="InterPro" id="IPR008927">
    <property type="entry name" value="6-PGluconate_DH-like_C_sf"/>
</dbReference>
<evidence type="ECO:0000256" key="3">
    <source>
        <dbReference type="ARBA" id="ARBA00023002"/>
    </source>
</evidence>
<keyword evidence="4" id="KW-0963">Cytoplasm</keyword>
<dbReference type="SUPFAM" id="SSF48179">
    <property type="entry name" value="6-phosphogluconate dehydrogenase C-terminal domain-like"/>
    <property type="match status" value="1"/>
</dbReference>
<comment type="similarity">
    <text evidence="1 4 7">Belongs to the pyrroline-5-carboxylate reductase family.</text>
</comment>
<comment type="catalytic activity">
    <reaction evidence="4">
        <text>L-proline + NAD(+) = (S)-1-pyrroline-5-carboxylate + NADH + 2 H(+)</text>
        <dbReference type="Rhea" id="RHEA:14105"/>
        <dbReference type="ChEBI" id="CHEBI:15378"/>
        <dbReference type="ChEBI" id="CHEBI:17388"/>
        <dbReference type="ChEBI" id="CHEBI:57540"/>
        <dbReference type="ChEBI" id="CHEBI:57945"/>
        <dbReference type="ChEBI" id="CHEBI:60039"/>
        <dbReference type="EC" id="1.5.1.2"/>
    </reaction>
</comment>
<dbReference type="PANTHER" id="PTHR11645:SF0">
    <property type="entry name" value="PYRROLINE-5-CARBOXYLATE REDUCTASE 3"/>
    <property type="match status" value="1"/>
</dbReference>
<dbReference type="Pfam" id="PF14748">
    <property type="entry name" value="P5CR_dimer"/>
    <property type="match status" value="1"/>
</dbReference>
<dbReference type="Proteomes" id="UP000066049">
    <property type="component" value="Chromosome"/>
</dbReference>
<evidence type="ECO:0000256" key="6">
    <source>
        <dbReference type="PIRSR" id="PIRSR000193-1"/>
    </source>
</evidence>
<dbReference type="GO" id="GO:0005737">
    <property type="term" value="C:cytoplasm"/>
    <property type="evidence" value="ECO:0007669"/>
    <property type="project" value="UniProtKB-SubCell"/>
</dbReference>
<keyword evidence="3 4" id="KW-0560">Oxidoreductase</keyword>
<feature type="domain" description="Pyrroline-5-carboxylate reductase dimerisation" evidence="10">
    <location>
        <begin position="202"/>
        <end position="303"/>
    </location>
</feature>
<dbReference type="EC" id="1.5.1.2" evidence="4 5"/>
<dbReference type="NCBIfam" id="TIGR00112">
    <property type="entry name" value="proC"/>
    <property type="match status" value="1"/>
</dbReference>
<feature type="domain" description="Pyrroline-5-carboxylate reductase catalytic N-terminal" evidence="9">
    <location>
        <begin position="72"/>
        <end position="133"/>
    </location>
</feature>
<keyword evidence="4 7" id="KW-0028">Amino-acid biosynthesis</keyword>
<evidence type="ECO:0000259" key="9">
    <source>
        <dbReference type="Pfam" id="PF03807"/>
    </source>
</evidence>
<dbReference type="FunFam" id="1.10.3730.10:FF:000001">
    <property type="entry name" value="Pyrroline-5-carboxylate reductase"/>
    <property type="match status" value="1"/>
</dbReference>
<comment type="catalytic activity">
    <reaction evidence="4 7">
        <text>L-proline + NADP(+) = (S)-1-pyrroline-5-carboxylate + NADPH + 2 H(+)</text>
        <dbReference type="Rhea" id="RHEA:14109"/>
        <dbReference type="ChEBI" id="CHEBI:15378"/>
        <dbReference type="ChEBI" id="CHEBI:17388"/>
        <dbReference type="ChEBI" id="CHEBI:57783"/>
        <dbReference type="ChEBI" id="CHEBI:58349"/>
        <dbReference type="ChEBI" id="CHEBI:60039"/>
        <dbReference type="EC" id="1.5.1.2"/>
    </reaction>
</comment>
<organism evidence="11 12">
    <name type="scientific">Campylobacter concisus</name>
    <dbReference type="NCBI Taxonomy" id="199"/>
    <lineage>
        <taxon>Bacteria</taxon>
        <taxon>Pseudomonadati</taxon>
        <taxon>Campylobacterota</taxon>
        <taxon>Epsilonproteobacteria</taxon>
        <taxon>Campylobacterales</taxon>
        <taxon>Campylobacteraceae</taxon>
        <taxon>Campylobacter</taxon>
    </lineage>
</organism>
<proteinExistence type="inferred from homology"/>
<feature type="region of interest" description="Disordered" evidence="8">
    <location>
        <begin position="37"/>
        <end position="63"/>
    </location>
</feature>
<comment type="pathway">
    <text evidence="4 7">Amino-acid biosynthesis; L-proline biosynthesis; L-proline from L-glutamate 5-semialdehyde: step 1/1.</text>
</comment>
<feature type="binding site" evidence="6">
    <location>
        <begin position="111"/>
        <end position="114"/>
    </location>
    <ligand>
        <name>NADP(+)</name>
        <dbReference type="ChEBI" id="CHEBI:58349"/>
    </ligand>
</feature>
<comment type="function">
    <text evidence="4">Catalyzes the reduction of 1-pyrroline-5-carboxylate (PCA) to L-proline.</text>
</comment>
<dbReference type="PIRSF" id="PIRSF000193">
    <property type="entry name" value="Pyrrol-5-carb_rd"/>
    <property type="match status" value="1"/>
</dbReference>
<accession>A0A0M4TKL4</accession>
<dbReference type="Gene3D" id="1.10.3730.10">
    <property type="entry name" value="ProC C-terminal domain-like"/>
    <property type="match status" value="1"/>
</dbReference>